<dbReference type="EMBL" id="ANOG01000183">
    <property type="protein sequence ID" value="EMI21858.1"/>
    <property type="molecule type" value="Genomic_DNA"/>
</dbReference>
<evidence type="ECO:0000313" key="2">
    <source>
        <dbReference type="Proteomes" id="UP000011991"/>
    </source>
</evidence>
<name>M5RRA0_9BACT</name>
<evidence type="ECO:0000313" key="1">
    <source>
        <dbReference type="EMBL" id="EMI21858.1"/>
    </source>
</evidence>
<organism evidence="1 2">
    <name type="scientific">Rhodopirellula maiorica SM1</name>
    <dbReference type="NCBI Taxonomy" id="1265738"/>
    <lineage>
        <taxon>Bacteria</taxon>
        <taxon>Pseudomonadati</taxon>
        <taxon>Planctomycetota</taxon>
        <taxon>Planctomycetia</taxon>
        <taxon>Pirellulales</taxon>
        <taxon>Pirellulaceae</taxon>
        <taxon>Novipirellula</taxon>
    </lineage>
</organism>
<dbReference type="Proteomes" id="UP000011991">
    <property type="component" value="Unassembled WGS sequence"/>
</dbReference>
<sequence length="44" mass="5208">MNFVAERREPPGKFRTLYSLQPGGSRRTATPMTFSLWRRIHTTR</sequence>
<proteinExistence type="predicted"/>
<dbReference type="AlphaFoldDB" id="M5RRA0"/>
<reference evidence="1 2" key="1">
    <citation type="journal article" date="2013" name="Mar. Genomics">
        <title>Expression of sulfatases in Rhodopirellula baltica and the diversity of sulfatases in the genus Rhodopirellula.</title>
        <authorList>
            <person name="Wegner C.E."/>
            <person name="Richter-Heitmann T."/>
            <person name="Klindworth A."/>
            <person name="Klockow C."/>
            <person name="Richter M."/>
            <person name="Achstetter T."/>
            <person name="Glockner F.O."/>
            <person name="Harder J."/>
        </authorList>
    </citation>
    <scope>NUCLEOTIDE SEQUENCE [LARGE SCALE GENOMIC DNA]</scope>
    <source>
        <strain evidence="1 2">SM1</strain>
    </source>
</reference>
<comment type="caution">
    <text evidence="1">The sequence shown here is derived from an EMBL/GenBank/DDBJ whole genome shotgun (WGS) entry which is preliminary data.</text>
</comment>
<accession>M5RRA0</accession>
<gene>
    <name evidence="1" type="ORF">RMSM_01216</name>
</gene>
<protein>
    <submittedName>
        <fullName evidence="1">Uncharacterized protein</fullName>
    </submittedName>
</protein>
<keyword evidence="2" id="KW-1185">Reference proteome</keyword>